<dbReference type="EMBL" id="CP012678">
    <property type="protein sequence ID" value="ALF60287.1"/>
    <property type="molecule type" value="Genomic_DNA"/>
</dbReference>
<evidence type="ECO:0000259" key="2">
    <source>
        <dbReference type="SMART" id="SM00867"/>
    </source>
</evidence>
<keyword evidence="4" id="KW-1185">Reference proteome</keyword>
<dbReference type="Pfam" id="PF04264">
    <property type="entry name" value="YceI"/>
    <property type="match status" value="1"/>
</dbReference>
<evidence type="ECO:0000313" key="3">
    <source>
        <dbReference type="EMBL" id="ALF60287.1"/>
    </source>
</evidence>
<accession>A0A0M3V9A3</accession>
<dbReference type="RefSeq" id="WP_062535530.1">
    <property type="nucleotide sequence ID" value="NZ_CP012678.1"/>
</dbReference>
<dbReference type="PANTHER" id="PTHR34406:SF1">
    <property type="entry name" value="PROTEIN YCEI"/>
    <property type="match status" value="1"/>
</dbReference>
<organism evidence="3 4">
    <name type="scientific">Psychrobacter urativorans</name>
    <dbReference type="NCBI Taxonomy" id="45610"/>
    <lineage>
        <taxon>Bacteria</taxon>
        <taxon>Pseudomonadati</taxon>
        <taxon>Pseudomonadota</taxon>
        <taxon>Gammaproteobacteria</taxon>
        <taxon>Moraxellales</taxon>
        <taxon>Moraxellaceae</taxon>
        <taxon>Psychrobacter</taxon>
    </lineage>
</organism>
<sequence>MNTFPTALLKITLSTCLLLSLPAATMAATPQKWKLDVPKTNVDFKVAYLGNGTVDGQFHKVNGNINYDIKKPTRTTINFTVDTSSVDTGRRLRDKFLRRKELLNSAQYPTMTFVSKKVNMINAKEADVTGDFTVLGQTKPLTVKVTLANVENDPVTKKPTLKFRATGIIDRYTYGVTAFPKVVGNMIPLDITGHLIAAS</sequence>
<reference evidence="3 4" key="1">
    <citation type="submission" date="2015-09" db="EMBL/GenBank/DDBJ databases">
        <title>Complete genome of Psychrobacter urativorans R10.10B.</title>
        <authorList>
            <person name="See-Too W.S."/>
            <person name="Chan K.G."/>
        </authorList>
    </citation>
    <scope>NUCLEOTIDE SEQUENCE [LARGE SCALE GENOMIC DNA]</scope>
    <source>
        <strain evidence="3 4">R10.10B</strain>
    </source>
</reference>
<name>A0A0M3V9A3_9GAMM</name>
<feature type="signal peptide" evidence="1">
    <location>
        <begin position="1"/>
        <end position="27"/>
    </location>
</feature>
<dbReference type="SUPFAM" id="SSF101874">
    <property type="entry name" value="YceI-like"/>
    <property type="match status" value="1"/>
</dbReference>
<feature type="domain" description="Lipid/polyisoprenoid-binding YceI-like" evidence="2">
    <location>
        <begin position="32"/>
        <end position="196"/>
    </location>
</feature>
<dbReference type="KEGG" id="pur:AOC03_09775"/>
<dbReference type="PANTHER" id="PTHR34406">
    <property type="entry name" value="PROTEIN YCEI"/>
    <property type="match status" value="1"/>
</dbReference>
<dbReference type="Gene3D" id="2.40.128.110">
    <property type="entry name" value="Lipid/polyisoprenoid-binding, YceI-like"/>
    <property type="match status" value="1"/>
</dbReference>
<dbReference type="SMART" id="SM00867">
    <property type="entry name" value="YceI"/>
    <property type="match status" value="1"/>
</dbReference>
<dbReference type="AlphaFoldDB" id="A0A0M3V9A3"/>
<proteinExistence type="predicted"/>
<dbReference type="InterPro" id="IPR036761">
    <property type="entry name" value="TTHA0802/YceI-like_sf"/>
</dbReference>
<evidence type="ECO:0000256" key="1">
    <source>
        <dbReference type="SAM" id="SignalP"/>
    </source>
</evidence>
<protein>
    <recommendedName>
        <fullName evidence="2">Lipid/polyisoprenoid-binding YceI-like domain-containing protein</fullName>
    </recommendedName>
</protein>
<keyword evidence="1" id="KW-0732">Signal</keyword>
<evidence type="ECO:0000313" key="4">
    <source>
        <dbReference type="Proteomes" id="UP000059847"/>
    </source>
</evidence>
<gene>
    <name evidence="3" type="ORF">AOC03_09775</name>
</gene>
<dbReference type="OrthoDB" id="9811006at2"/>
<dbReference type="Proteomes" id="UP000059847">
    <property type="component" value="Chromosome"/>
</dbReference>
<dbReference type="InterPro" id="IPR007372">
    <property type="entry name" value="Lipid/polyisoprenoid-bd_YceI"/>
</dbReference>
<feature type="chain" id="PRO_5005790912" description="Lipid/polyisoprenoid-binding YceI-like domain-containing protein" evidence="1">
    <location>
        <begin position="28"/>
        <end position="199"/>
    </location>
</feature>